<keyword evidence="2" id="KW-0378">Hydrolase</keyword>
<evidence type="ECO:0000313" key="3">
    <source>
        <dbReference type="Proteomes" id="UP000515490"/>
    </source>
</evidence>
<proteinExistence type="predicted"/>
<evidence type="ECO:0000313" key="2">
    <source>
        <dbReference type="EMBL" id="QNF28422.1"/>
    </source>
</evidence>
<evidence type="ECO:0000259" key="1">
    <source>
        <dbReference type="Pfam" id="PF13200"/>
    </source>
</evidence>
<dbReference type="RefSeq" id="WP_083964711.1">
    <property type="nucleotide sequence ID" value="NZ_CP055263.1"/>
</dbReference>
<dbReference type="InterPro" id="IPR017853">
    <property type="entry name" value="GH"/>
</dbReference>
<dbReference type="Pfam" id="PF13200">
    <property type="entry name" value="DUF4015"/>
    <property type="match status" value="1"/>
</dbReference>
<dbReference type="SUPFAM" id="SSF51445">
    <property type="entry name" value="(Trans)glycosidases"/>
    <property type="match status" value="1"/>
</dbReference>
<gene>
    <name evidence="2" type="ORF">HUW50_13625</name>
</gene>
<accession>A0ABX6S307</accession>
<keyword evidence="3" id="KW-1185">Reference proteome</keyword>
<dbReference type="GO" id="GO:0016787">
    <property type="term" value="F:hydrolase activity"/>
    <property type="evidence" value="ECO:0007669"/>
    <property type="project" value="UniProtKB-KW"/>
</dbReference>
<protein>
    <submittedName>
        <fullName evidence="2">Glycoside hydrolase</fullName>
    </submittedName>
</protein>
<dbReference type="InterPro" id="IPR025275">
    <property type="entry name" value="DUF4015"/>
</dbReference>
<feature type="domain" description="DUF4015" evidence="1">
    <location>
        <begin position="71"/>
        <end position="392"/>
    </location>
</feature>
<dbReference type="Gene3D" id="3.20.20.80">
    <property type="entry name" value="Glycosidases"/>
    <property type="match status" value="1"/>
</dbReference>
<name>A0ABX6S307_9BACI</name>
<reference evidence="2 3" key="1">
    <citation type="submission" date="2020-06" db="EMBL/GenBank/DDBJ databases">
        <title>Metabacillus dokdonensis sp. nov., isolated from the rhizosphere of Elymus tsukushiensis, a plant native to the Dokdo Islands, Republic of Korea.</title>
        <authorList>
            <person name="Lee S.Y."/>
            <person name="Hwang Y.J."/>
            <person name="Son J.S."/>
            <person name="Ghim S.Y."/>
        </authorList>
    </citation>
    <scope>NUCLEOTIDE SEQUENCE [LARGE SCALE GENOMIC DNA]</scope>
    <source>
        <strain evidence="2 3">KUDC1714</strain>
    </source>
</reference>
<dbReference type="Proteomes" id="UP000515490">
    <property type="component" value="Chromosome"/>
</dbReference>
<dbReference type="EMBL" id="CP055263">
    <property type="protein sequence ID" value="QNF28422.1"/>
    <property type="molecule type" value="Genomic_DNA"/>
</dbReference>
<sequence length="403" mass="46112">MRYYIKVQMIITIFFIYIVLLPINSHAETNLGIKQHVQNKLLLEVKTLPKPIPRFAFDSGFSFSYPDAVRGVYVTGHSAGGTTFEKLTSLVKSSDLNAMVIDIKDDYGNLTYLPEKSSPFYPISKNYIKDPKKVLKTLEKEQIYPIARVVVFKDTVLATKNPEWSFKDGEKVWKNGRGESFVNPFLQEVWDYNVNIAIEAAKLGFQEIQFDYVRFPEGFERRDDELTFNEGKYAKSDQDNVQKRVTAVTDFVSYAKEKLKPYGIKVSVDIFGYTATLPEAPGIGQNFSKISEHVDVISSMIYPSHWTSYFGIAKPDLEPYRLITEYAKLESQKLALIKNKPISRPWIQDFTASYLGKGNYQQYGKEEVEAQIKALNEQGINEFLLWNAGNTYTQGVDYTPLTK</sequence>
<organism evidence="2 3">
    <name type="scientific">Metabacillus elymi</name>
    <dbReference type="NCBI Taxonomy" id="2745198"/>
    <lineage>
        <taxon>Bacteria</taxon>
        <taxon>Bacillati</taxon>
        <taxon>Bacillota</taxon>
        <taxon>Bacilli</taxon>
        <taxon>Bacillales</taxon>
        <taxon>Bacillaceae</taxon>
        <taxon>Metabacillus</taxon>
    </lineage>
</organism>